<dbReference type="Proteomes" id="UP000033854">
    <property type="component" value="Unassembled WGS sequence"/>
</dbReference>
<dbReference type="AlphaFoldDB" id="A0A0G0Z306"/>
<gene>
    <name evidence="1" type="ORF">UV06_C0002G0022</name>
</gene>
<organism evidence="1 2">
    <name type="scientific">Candidatus Collierbacteria bacterium GW2011_GWA2_42_17</name>
    <dbReference type="NCBI Taxonomy" id="1618378"/>
    <lineage>
        <taxon>Bacteria</taxon>
        <taxon>Candidatus Collieribacteriota</taxon>
    </lineage>
</organism>
<comment type="caution">
    <text evidence="1">The sequence shown here is derived from an EMBL/GenBank/DDBJ whole genome shotgun (WGS) entry which is preliminary data.</text>
</comment>
<evidence type="ECO:0000313" key="1">
    <source>
        <dbReference type="EMBL" id="KKS43120.1"/>
    </source>
</evidence>
<name>A0A0G0Z306_9BACT</name>
<dbReference type="Pfam" id="PF13177">
    <property type="entry name" value="DNA_pol3_delta2"/>
    <property type="match status" value="1"/>
</dbReference>
<protein>
    <submittedName>
        <fullName evidence="1">Polymerase III, delta' subunit family protein</fullName>
    </submittedName>
</protein>
<evidence type="ECO:0000313" key="2">
    <source>
        <dbReference type="Proteomes" id="UP000033854"/>
    </source>
</evidence>
<proteinExistence type="predicted"/>
<dbReference type="EMBL" id="LCDA01000002">
    <property type="protein sequence ID" value="KKS43120.1"/>
    <property type="molecule type" value="Genomic_DNA"/>
</dbReference>
<dbReference type="SUPFAM" id="SSF52540">
    <property type="entry name" value="P-loop containing nucleoside triphosphate hydrolases"/>
    <property type="match status" value="1"/>
</dbReference>
<reference evidence="1 2" key="1">
    <citation type="journal article" date="2015" name="Nature">
        <title>rRNA introns, odd ribosomes, and small enigmatic genomes across a large radiation of phyla.</title>
        <authorList>
            <person name="Brown C.T."/>
            <person name="Hug L.A."/>
            <person name="Thomas B.C."/>
            <person name="Sharon I."/>
            <person name="Castelle C.J."/>
            <person name="Singh A."/>
            <person name="Wilkins M.J."/>
            <person name="Williams K.H."/>
            <person name="Banfield J.F."/>
        </authorList>
    </citation>
    <scope>NUCLEOTIDE SEQUENCE [LARGE SCALE GENOMIC DNA]</scope>
</reference>
<dbReference type="InterPro" id="IPR027417">
    <property type="entry name" value="P-loop_NTPase"/>
</dbReference>
<sequence length="209" mass="23334">MLPKIIVAGTYERETLLSSLGLSIVSTMGYEGSEGKIDDLRRFINFGRNVSTGSIGMSLVIWDADKLSPECQAVLLKPLEESSESMCLFLVAGNENGLLPTILSRCVIVNQMKKKETEGVYWKSILECFAKGPAKCLAFADEMEKEEVENCLEEVIVKLRFGLEQSVNKNRLKILKLAIDSLSKIRFTNVNVKLTFGNFLISSWKLVKT</sequence>
<accession>A0A0G0Z306</accession>
<dbReference type="Gene3D" id="3.40.50.300">
    <property type="entry name" value="P-loop containing nucleotide triphosphate hydrolases"/>
    <property type="match status" value="1"/>
</dbReference>